<comment type="caution">
    <text evidence="3">The sequence shown here is derived from an EMBL/GenBank/DDBJ whole genome shotgun (WGS) entry which is preliminary data.</text>
</comment>
<keyword evidence="2" id="KW-0812">Transmembrane</keyword>
<evidence type="ECO:0000313" key="3">
    <source>
        <dbReference type="EMBL" id="RZF52074.1"/>
    </source>
</evidence>
<dbReference type="AlphaFoldDB" id="A0A4V2DAV4"/>
<keyword evidence="2" id="KW-1133">Transmembrane helix</keyword>
<evidence type="ECO:0000256" key="1">
    <source>
        <dbReference type="SAM" id="MobiDB-lite"/>
    </source>
</evidence>
<gene>
    <name evidence="3" type="ORF">EXE30_09420</name>
</gene>
<evidence type="ECO:0000313" key="4">
    <source>
        <dbReference type="Proteomes" id="UP000292110"/>
    </source>
</evidence>
<accession>A0A4V2DAV4</accession>
<feature type="transmembrane region" description="Helical" evidence="2">
    <location>
        <begin position="7"/>
        <end position="25"/>
    </location>
</feature>
<feature type="region of interest" description="Disordered" evidence="1">
    <location>
        <begin position="66"/>
        <end position="104"/>
    </location>
</feature>
<keyword evidence="4" id="KW-1185">Reference proteome</keyword>
<dbReference type="Proteomes" id="UP000292110">
    <property type="component" value="Unassembled WGS sequence"/>
</dbReference>
<keyword evidence="2" id="KW-0472">Membrane</keyword>
<sequence>MNNKMKVILSIVIVFGLVIALVVYFKPTNETSVSVNMYPTNTTSQSAPNDHNAFASHPTQLASNVEQAATSTSGDNELVDTKSDMSIQPIDPETDIGNQIIEPN</sequence>
<dbReference type="EMBL" id="SGIM01000007">
    <property type="protein sequence ID" value="RZF52074.1"/>
    <property type="molecule type" value="Genomic_DNA"/>
</dbReference>
<name>A0A4V2DAV4_9GAMM</name>
<feature type="compositionally biased region" description="Polar residues" evidence="1">
    <location>
        <begin position="66"/>
        <end position="75"/>
    </location>
</feature>
<protein>
    <submittedName>
        <fullName evidence="3">Uncharacterized protein</fullName>
    </submittedName>
</protein>
<organism evidence="3 4">
    <name type="scientific">Acinetobacter halotolerans</name>
    <dbReference type="NCBI Taxonomy" id="1752076"/>
    <lineage>
        <taxon>Bacteria</taxon>
        <taxon>Pseudomonadati</taxon>
        <taxon>Pseudomonadota</taxon>
        <taxon>Gammaproteobacteria</taxon>
        <taxon>Moraxellales</taxon>
        <taxon>Moraxellaceae</taxon>
        <taxon>Acinetobacter</taxon>
    </lineage>
</organism>
<evidence type="ECO:0000256" key="2">
    <source>
        <dbReference type="SAM" id="Phobius"/>
    </source>
</evidence>
<reference evidence="3 4" key="1">
    <citation type="submission" date="2019-02" db="EMBL/GenBank/DDBJ databases">
        <title>The draft genome of Acinetobacter halotolerans strain JCM 31009.</title>
        <authorList>
            <person name="Qin J."/>
            <person name="Feng Y."/>
            <person name="Nemec A."/>
            <person name="Zong Z."/>
        </authorList>
    </citation>
    <scope>NUCLEOTIDE SEQUENCE [LARGE SCALE GENOMIC DNA]</scope>
    <source>
        <strain evidence="3 4">JCM 31009</strain>
    </source>
</reference>
<proteinExistence type="predicted"/>